<protein>
    <recommendedName>
        <fullName evidence="4">DKNYY family protein</fullName>
    </recommendedName>
</protein>
<dbReference type="RefSeq" id="WP_090118731.1">
    <property type="nucleotide sequence ID" value="NZ_FNNJ01000001.1"/>
</dbReference>
<evidence type="ECO:0000256" key="1">
    <source>
        <dbReference type="SAM" id="SignalP"/>
    </source>
</evidence>
<dbReference type="OrthoDB" id="1413744at2"/>
<feature type="chain" id="PRO_5011490360" description="DKNYY family protein" evidence="1">
    <location>
        <begin position="19"/>
        <end position="368"/>
    </location>
</feature>
<name>A0A1H2R6D0_9FLAO</name>
<dbReference type="EMBL" id="FNNJ01000001">
    <property type="protein sequence ID" value="SDW14957.1"/>
    <property type="molecule type" value="Genomic_DNA"/>
</dbReference>
<dbReference type="Proteomes" id="UP000199595">
    <property type="component" value="Unassembled WGS sequence"/>
</dbReference>
<evidence type="ECO:0000313" key="2">
    <source>
        <dbReference type="EMBL" id="SDW14957.1"/>
    </source>
</evidence>
<reference evidence="2 3" key="1">
    <citation type="submission" date="2016-10" db="EMBL/GenBank/DDBJ databases">
        <authorList>
            <person name="de Groot N.N."/>
        </authorList>
    </citation>
    <scope>NUCLEOTIDE SEQUENCE [LARGE SCALE GENOMIC DNA]</scope>
    <source>
        <strain evidence="2 3">DSM 24956</strain>
    </source>
</reference>
<dbReference type="STRING" id="762486.SAMN05444411_101162"/>
<keyword evidence="1" id="KW-0732">Signal</keyword>
<proteinExistence type="predicted"/>
<sequence length="368" mass="43276">MKIWIPLLFLISLTTAKAQEFKPFKIKSGKITYQKLKYSTVSSYSNKNGVETSYSKQVPYVAEQVFYCWDQFGDIAFEEVYKVSKFGGELLPEKVKITEQLWIDEHHYYFDIKNNKVSDDLYYLRKKCRERFQYYQITDSWIKTLYMGTDKSGTETILDKKADCYKIDKYTDLYAWKGLELKNVSYYTTPKGERLYPNRAKIAVKIDTLSPINKAIFNPTWLKREKFYNSLDGDKISEIVDTRPNVTEQADNIKGIELQKNDIFLFVTNKLQLGKMQVLKIDSNKQLIIKYSLYSFNNEINKNNSFTIKNNTLVNIDAPFSKESFPKDLDFKWSVSNKTKLFPQNNISVLLLKPSRTTLEIKKYKRNN</sequence>
<evidence type="ECO:0008006" key="4">
    <source>
        <dbReference type="Google" id="ProtNLM"/>
    </source>
</evidence>
<dbReference type="AlphaFoldDB" id="A0A1H2R6D0"/>
<gene>
    <name evidence="2" type="ORF">SAMN05444411_101162</name>
</gene>
<feature type="signal peptide" evidence="1">
    <location>
        <begin position="1"/>
        <end position="18"/>
    </location>
</feature>
<organism evidence="2 3">
    <name type="scientific">Lutibacter oricola</name>
    <dbReference type="NCBI Taxonomy" id="762486"/>
    <lineage>
        <taxon>Bacteria</taxon>
        <taxon>Pseudomonadati</taxon>
        <taxon>Bacteroidota</taxon>
        <taxon>Flavobacteriia</taxon>
        <taxon>Flavobacteriales</taxon>
        <taxon>Flavobacteriaceae</taxon>
        <taxon>Lutibacter</taxon>
    </lineage>
</organism>
<keyword evidence="3" id="KW-1185">Reference proteome</keyword>
<evidence type="ECO:0000313" key="3">
    <source>
        <dbReference type="Proteomes" id="UP000199595"/>
    </source>
</evidence>
<accession>A0A1H2R6D0</accession>